<feature type="region of interest" description="Disordered" evidence="1">
    <location>
        <begin position="1"/>
        <end position="31"/>
    </location>
</feature>
<dbReference type="EMBL" id="OM869580">
    <property type="protein sequence ID" value="UPW41352.1"/>
    <property type="molecule type" value="Genomic_DNA"/>
</dbReference>
<protein>
    <submittedName>
        <fullName evidence="2">Uncharacterized protein</fullName>
    </submittedName>
</protein>
<evidence type="ECO:0000256" key="1">
    <source>
        <dbReference type="SAM" id="MobiDB-lite"/>
    </source>
</evidence>
<evidence type="ECO:0000313" key="2">
    <source>
        <dbReference type="EMBL" id="UPW41352.1"/>
    </source>
</evidence>
<reference evidence="2" key="1">
    <citation type="submission" date="2022-02" db="EMBL/GenBank/DDBJ databases">
        <title>Towards deciphering the DNA virus diversity associated with rodent species in the families Cricetidae and Heteromyidae.</title>
        <authorList>
            <person name="Lund M."/>
            <person name="Larsen B.B."/>
            <person name="Gryseels S."/>
            <person name="Kraberger S."/>
            <person name="Rowsey D.M."/>
            <person name="Steger L."/>
            <person name="Yule K.M."/>
            <person name="Upham N.S."/>
            <person name="Worobey M."/>
            <person name="Van Doorslaer K."/>
            <person name="Varsani A."/>
        </authorList>
    </citation>
    <scope>NUCLEOTIDE SEQUENCE</scope>
    <source>
        <strain evidence="2">UA08Rod_3874</strain>
    </source>
</reference>
<proteinExistence type="predicted"/>
<name>A0A976R7I9_9VIRU</name>
<organism evidence="2">
    <name type="scientific">Sigmofec virus UA08Rod_3874</name>
    <dbReference type="NCBI Taxonomy" id="2929391"/>
    <lineage>
        <taxon>Viruses</taxon>
        <taxon>Monodnaviria</taxon>
        <taxon>Sangervirae</taxon>
        <taxon>Phixviricota</taxon>
        <taxon>Malgrandaviricetes</taxon>
        <taxon>Petitvirales</taxon>
        <taxon>Microviridae</taxon>
    </lineage>
</organism>
<accession>A0A976R7I9</accession>
<sequence length="54" mass="6214">MKRSVMYSEFTSVANKTNDERSDSLTSSKSAMLMSETKRRLIMLKIVARRKATK</sequence>